<dbReference type="Pfam" id="PF00440">
    <property type="entry name" value="TetR_N"/>
    <property type="match status" value="1"/>
</dbReference>
<dbReference type="Pfam" id="PF13305">
    <property type="entry name" value="TetR_C_33"/>
    <property type="match status" value="1"/>
</dbReference>
<feature type="DNA-binding region" description="H-T-H motif" evidence="4">
    <location>
        <begin position="36"/>
        <end position="55"/>
    </location>
</feature>
<dbReference type="InterPro" id="IPR009057">
    <property type="entry name" value="Homeodomain-like_sf"/>
</dbReference>
<dbReference type="InterPro" id="IPR025996">
    <property type="entry name" value="MT1864/Rv1816-like_C"/>
</dbReference>
<protein>
    <submittedName>
        <fullName evidence="6">TetR/AcrR family transcriptional regulator</fullName>
    </submittedName>
</protein>
<keyword evidence="3" id="KW-0804">Transcription</keyword>
<dbReference type="SUPFAM" id="SSF46689">
    <property type="entry name" value="Homeodomain-like"/>
    <property type="match status" value="1"/>
</dbReference>
<accession>A0ABP7G8Z2</accession>
<feature type="domain" description="HTH tetR-type" evidence="5">
    <location>
        <begin position="13"/>
        <end position="73"/>
    </location>
</feature>
<dbReference type="SUPFAM" id="SSF48498">
    <property type="entry name" value="Tetracyclin repressor-like, C-terminal domain"/>
    <property type="match status" value="1"/>
</dbReference>
<dbReference type="PROSITE" id="PS50977">
    <property type="entry name" value="HTH_TETR_2"/>
    <property type="match status" value="1"/>
</dbReference>
<evidence type="ECO:0000313" key="7">
    <source>
        <dbReference type="Proteomes" id="UP001500908"/>
    </source>
</evidence>
<dbReference type="Gene3D" id="1.10.357.10">
    <property type="entry name" value="Tetracycline Repressor, domain 2"/>
    <property type="match status" value="1"/>
</dbReference>
<keyword evidence="2 4" id="KW-0238">DNA-binding</keyword>
<dbReference type="PRINTS" id="PR00455">
    <property type="entry name" value="HTHTETR"/>
</dbReference>
<dbReference type="EMBL" id="BAABDD010000019">
    <property type="protein sequence ID" value="GAA3754483.1"/>
    <property type="molecule type" value="Genomic_DNA"/>
</dbReference>
<gene>
    <name evidence="6" type="ORF">GCM10022402_36430</name>
</gene>
<name>A0ABP7G8Z2_9ACTN</name>
<keyword evidence="7" id="KW-1185">Reference proteome</keyword>
<dbReference type="Proteomes" id="UP001500908">
    <property type="component" value="Unassembled WGS sequence"/>
</dbReference>
<proteinExistence type="predicted"/>
<dbReference type="InterPro" id="IPR001647">
    <property type="entry name" value="HTH_TetR"/>
</dbReference>
<organism evidence="6 7">
    <name type="scientific">Salinactinospora qingdaonensis</name>
    <dbReference type="NCBI Taxonomy" id="702744"/>
    <lineage>
        <taxon>Bacteria</taxon>
        <taxon>Bacillati</taxon>
        <taxon>Actinomycetota</taxon>
        <taxon>Actinomycetes</taxon>
        <taxon>Streptosporangiales</taxon>
        <taxon>Nocardiopsidaceae</taxon>
        <taxon>Salinactinospora</taxon>
    </lineage>
</organism>
<evidence type="ECO:0000256" key="1">
    <source>
        <dbReference type="ARBA" id="ARBA00023015"/>
    </source>
</evidence>
<evidence type="ECO:0000259" key="5">
    <source>
        <dbReference type="PROSITE" id="PS50977"/>
    </source>
</evidence>
<sequence length="237" mass="25485">MATSAGPRARYREQTRTEIKQVALRQLAEGGLPSIALTRIAKELGLSGPALYRYFANRDDLVSALIRDAYDDMAAALNAAVPAEPHPSPRNLLYTLARCYRAWVLDHPHRYLLIAGSPLPGYSAPPDTLARARAALGPFVAVFEHADPQPAVAALVASMTAWVRDDPDLATWVRGHAPTAQTPEAAGQAMAGAVLAWTRGHGAVSLEVSGQFEQMGHNPRALFEVEVDTLADIFGLD</sequence>
<reference evidence="7" key="1">
    <citation type="journal article" date="2019" name="Int. J. Syst. Evol. Microbiol.">
        <title>The Global Catalogue of Microorganisms (GCM) 10K type strain sequencing project: providing services to taxonomists for standard genome sequencing and annotation.</title>
        <authorList>
            <consortium name="The Broad Institute Genomics Platform"/>
            <consortium name="The Broad Institute Genome Sequencing Center for Infectious Disease"/>
            <person name="Wu L."/>
            <person name="Ma J."/>
        </authorList>
    </citation>
    <scope>NUCLEOTIDE SEQUENCE [LARGE SCALE GENOMIC DNA]</scope>
    <source>
        <strain evidence="7">JCM 17137</strain>
    </source>
</reference>
<evidence type="ECO:0000256" key="2">
    <source>
        <dbReference type="ARBA" id="ARBA00023125"/>
    </source>
</evidence>
<evidence type="ECO:0000256" key="4">
    <source>
        <dbReference type="PROSITE-ProRule" id="PRU00335"/>
    </source>
</evidence>
<dbReference type="PANTHER" id="PTHR30055">
    <property type="entry name" value="HTH-TYPE TRANSCRIPTIONAL REGULATOR RUTR"/>
    <property type="match status" value="1"/>
</dbReference>
<evidence type="ECO:0000313" key="6">
    <source>
        <dbReference type="EMBL" id="GAA3754483.1"/>
    </source>
</evidence>
<dbReference type="PANTHER" id="PTHR30055:SF243">
    <property type="entry name" value="HTH-TYPE TRANSCRIPTIONAL REGULATOR RV1816"/>
    <property type="match status" value="1"/>
</dbReference>
<dbReference type="InterPro" id="IPR050109">
    <property type="entry name" value="HTH-type_TetR-like_transc_reg"/>
</dbReference>
<dbReference type="InterPro" id="IPR036271">
    <property type="entry name" value="Tet_transcr_reg_TetR-rel_C_sf"/>
</dbReference>
<comment type="caution">
    <text evidence="6">The sequence shown here is derived from an EMBL/GenBank/DDBJ whole genome shotgun (WGS) entry which is preliminary data.</text>
</comment>
<evidence type="ECO:0000256" key="3">
    <source>
        <dbReference type="ARBA" id="ARBA00023163"/>
    </source>
</evidence>
<keyword evidence="1" id="KW-0805">Transcription regulation</keyword>